<protein>
    <submittedName>
        <fullName evidence="2">Uncharacterized protein</fullName>
    </submittedName>
</protein>
<organism evidence="2 3">
    <name type="scientific">Fusarium redolens</name>
    <dbReference type="NCBI Taxonomy" id="48865"/>
    <lineage>
        <taxon>Eukaryota</taxon>
        <taxon>Fungi</taxon>
        <taxon>Dikarya</taxon>
        <taxon>Ascomycota</taxon>
        <taxon>Pezizomycotina</taxon>
        <taxon>Sordariomycetes</taxon>
        <taxon>Hypocreomycetidae</taxon>
        <taxon>Hypocreales</taxon>
        <taxon>Nectriaceae</taxon>
        <taxon>Fusarium</taxon>
        <taxon>Fusarium redolens species complex</taxon>
    </lineage>
</organism>
<dbReference type="OrthoDB" id="10333121at2759"/>
<feature type="signal peptide" evidence="1">
    <location>
        <begin position="1"/>
        <end position="21"/>
    </location>
</feature>
<dbReference type="GeneID" id="70215816"/>
<comment type="caution">
    <text evidence="2">The sequence shown here is derived from an EMBL/GenBank/DDBJ whole genome shotgun (WGS) entry which is preliminary data.</text>
</comment>
<evidence type="ECO:0000313" key="3">
    <source>
        <dbReference type="Proteomes" id="UP000720189"/>
    </source>
</evidence>
<keyword evidence="1" id="KW-0732">Signal</keyword>
<proteinExistence type="predicted"/>
<accession>A0A9P9KA71</accession>
<dbReference type="EMBL" id="JAGMUX010000008">
    <property type="protein sequence ID" value="KAH7249825.1"/>
    <property type="molecule type" value="Genomic_DNA"/>
</dbReference>
<evidence type="ECO:0000256" key="1">
    <source>
        <dbReference type="SAM" id="SignalP"/>
    </source>
</evidence>
<dbReference type="Proteomes" id="UP000720189">
    <property type="component" value="Unassembled WGS sequence"/>
</dbReference>
<keyword evidence="3" id="KW-1185">Reference proteome</keyword>
<reference evidence="2" key="1">
    <citation type="journal article" date="2021" name="Nat. Commun.">
        <title>Genetic determinants of endophytism in the Arabidopsis root mycobiome.</title>
        <authorList>
            <person name="Mesny F."/>
            <person name="Miyauchi S."/>
            <person name="Thiergart T."/>
            <person name="Pickel B."/>
            <person name="Atanasova L."/>
            <person name="Karlsson M."/>
            <person name="Huettel B."/>
            <person name="Barry K.W."/>
            <person name="Haridas S."/>
            <person name="Chen C."/>
            <person name="Bauer D."/>
            <person name="Andreopoulos W."/>
            <person name="Pangilinan J."/>
            <person name="LaButti K."/>
            <person name="Riley R."/>
            <person name="Lipzen A."/>
            <person name="Clum A."/>
            <person name="Drula E."/>
            <person name="Henrissat B."/>
            <person name="Kohler A."/>
            <person name="Grigoriev I.V."/>
            <person name="Martin F.M."/>
            <person name="Hacquard S."/>
        </authorList>
    </citation>
    <scope>NUCLEOTIDE SEQUENCE</scope>
    <source>
        <strain evidence="2">MPI-CAGE-AT-0023</strain>
    </source>
</reference>
<dbReference type="AlphaFoldDB" id="A0A9P9KA71"/>
<gene>
    <name evidence="2" type="ORF">BKA55DRAFT_363123</name>
</gene>
<sequence length="85" mass="9660">MTLVFDIFLALFCLFFASAKGILMTTMYYMAKKGWADFGFWGMIEKMAASGKPPYGWEAGLFDDDMNLTTCFISHNILLFISFVV</sequence>
<dbReference type="RefSeq" id="XP_046049144.1">
    <property type="nucleotide sequence ID" value="XM_046185862.1"/>
</dbReference>
<evidence type="ECO:0000313" key="2">
    <source>
        <dbReference type="EMBL" id="KAH7249825.1"/>
    </source>
</evidence>
<name>A0A9P9KA71_FUSRE</name>
<feature type="chain" id="PRO_5040388938" evidence="1">
    <location>
        <begin position="22"/>
        <end position="85"/>
    </location>
</feature>